<gene>
    <name evidence="2" type="ORF">SAMN02745223_00120</name>
</gene>
<keyword evidence="1" id="KW-0812">Transmembrane</keyword>
<keyword evidence="1" id="KW-0472">Membrane</keyword>
<evidence type="ECO:0000256" key="1">
    <source>
        <dbReference type="SAM" id="Phobius"/>
    </source>
</evidence>
<evidence type="ECO:0000313" key="3">
    <source>
        <dbReference type="Proteomes" id="UP000184533"/>
    </source>
</evidence>
<proteinExistence type="predicted"/>
<keyword evidence="1" id="KW-1133">Transmembrane helix</keyword>
<protein>
    <submittedName>
        <fullName evidence="2">Uncharacterized protein</fullName>
    </submittedName>
</protein>
<evidence type="ECO:0000313" key="2">
    <source>
        <dbReference type="EMBL" id="SHE34451.1"/>
    </source>
</evidence>
<reference evidence="2 3" key="1">
    <citation type="submission" date="2016-11" db="EMBL/GenBank/DDBJ databases">
        <authorList>
            <person name="Jaros S."/>
            <person name="Januszkiewicz K."/>
            <person name="Wedrychowicz H."/>
        </authorList>
    </citation>
    <scope>NUCLEOTIDE SEQUENCE [LARGE SCALE GENOMIC DNA]</scope>
    <source>
        <strain evidence="2 3">DSM 17137</strain>
    </source>
</reference>
<accession>A0A1M4SQI7</accession>
<name>A0A1M4SQI7_9HYPH</name>
<sequence length="47" mass="4800">MSDLEYTGTEFIEGFFMVAGLLWLTGGILLIAIAIIGAGTGATPPVA</sequence>
<dbReference type="AlphaFoldDB" id="A0A1M4SQI7"/>
<organism evidence="2 3">
    <name type="scientific">Devosia limi DSM 17137</name>
    <dbReference type="NCBI Taxonomy" id="1121477"/>
    <lineage>
        <taxon>Bacteria</taxon>
        <taxon>Pseudomonadati</taxon>
        <taxon>Pseudomonadota</taxon>
        <taxon>Alphaproteobacteria</taxon>
        <taxon>Hyphomicrobiales</taxon>
        <taxon>Devosiaceae</taxon>
        <taxon>Devosia</taxon>
    </lineage>
</organism>
<dbReference type="EMBL" id="FQVC01000001">
    <property type="protein sequence ID" value="SHE34451.1"/>
    <property type="molecule type" value="Genomic_DNA"/>
</dbReference>
<feature type="transmembrane region" description="Helical" evidence="1">
    <location>
        <begin position="15"/>
        <end position="38"/>
    </location>
</feature>
<dbReference type="RefSeq" id="WP_160300110.1">
    <property type="nucleotide sequence ID" value="NZ_FQVC01000001.1"/>
</dbReference>
<dbReference type="Proteomes" id="UP000184533">
    <property type="component" value="Unassembled WGS sequence"/>
</dbReference>